<dbReference type="Proteomes" id="UP001489719">
    <property type="component" value="Unassembled WGS sequence"/>
</dbReference>
<comment type="caution">
    <text evidence="1">The sequence shown here is derived from an EMBL/GenBank/DDBJ whole genome shotgun (WGS) entry which is preliminary data.</text>
</comment>
<evidence type="ECO:0000313" key="1">
    <source>
        <dbReference type="EMBL" id="KAK9319152.1"/>
    </source>
</evidence>
<gene>
    <name evidence="1" type="ORF">V1517DRAFT_333527</name>
</gene>
<proteinExistence type="predicted"/>
<reference evidence="2" key="1">
    <citation type="journal article" date="2024" name="Front. Bioeng. Biotechnol.">
        <title>Genome-scale model development and genomic sequencing of the oleaginous clade Lipomyces.</title>
        <authorList>
            <person name="Czajka J.J."/>
            <person name="Han Y."/>
            <person name="Kim J."/>
            <person name="Mondo S.J."/>
            <person name="Hofstad B.A."/>
            <person name="Robles A."/>
            <person name="Haridas S."/>
            <person name="Riley R."/>
            <person name="LaButti K."/>
            <person name="Pangilinan J."/>
            <person name="Andreopoulos W."/>
            <person name="Lipzen A."/>
            <person name="Yan J."/>
            <person name="Wang M."/>
            <person name="Ng V."/>
            <person name="Grigoriev I.V."/>
            <person name="Spatafora J.W."/>
            <person name="Magnuson J.K."/>
            <person name="Baker S.E."/>
            <person name="Pomraning K.R."/>
        </authorList>
    </citation>
    <scope>NUCLEOTIDE SEQUENCE [LARGE SCALE GENOMIC DNA]</scope>
    <source>
        <strain evidence="2">CBS 10300</strain>
    </source>
</reference>
<name>A0ACC3TE42_9ASCO</name>
<protein>
    <submittedName>
        <fullName evidence="1">Uncharacterized protein</fullName>
    </submittedName>
</protein>
<organism evidence="1 2">
    <name type="scientific">Lipomyces orientalis</name>
    <dbReference type="NCBI Taxonomy" id="1233043"/>
    <lineage>
        <taxon>Eukaryota</taxon>
        <taxon>Fungi</taxon>
        <taxon>Dikarya</taxon>
        <taxon>Ascomycota</taxon>
        <taxon>Saccharomycotina</taxon>
        <taxon>Lipomycetes</taxon>
        <taxon>Lipomycetales</taxon>
        <taxon>Lipomycetaceae</taxon>
        <taxon>Lipomyces</taxon>
    </lineage>
</organism>
<keyword evidence="2" id="KW-1185">Reference proteome</keyword>
<accession>A0ACC3TE42</accession>
<dbReference type="EMBL" id="MU970221">
    <property type="protein sequence ID" value="KAK9319152.1"/>
    <property type="molecule type" value="Genomic_DNA"/>
</dbReference>
<sequence length="114" mass="12807">MNQMASMITRHKRVDYFALNDGSDEEALPEDRLYDARSDSSAEILPDSGLFASEPASATESSMEIQDDNAICQPQETSRHIGTSTNSNGWQCRDYFNISERNEPWILKRATQGS</sequence>
<evidence type="ECO:0000313" key="2">
    <source>
        <dbReference type="Proteomes" id="UP001489719"/>
    </source>
</evidence>